<organism evidence="2 3">
    <name type="scientific">Pseudoclavibacter albus</name>
    <dbReference type="NCBI Taxonomy" id="272241"/>
    <lineage>
        <taxon>Bacteria</taxon>
        <taxon>Bacillati</taxon>
        <taxon>Actinomycetota</taxon>
        <taxon>Actinomycetes</taxon>
        <taxon>Micrococcales</taxon>
        <taxon>Microbacteriaceae</taxon>
        <taxon>Pseudoclavibacter</taxon>
    </lineage>
</organism>
<evidence type="ECO:0000259" key="1">
    <source>
        <dbReference type="PROSITE" id="PS50943"/>
    </source>
</evidence>
<sequence>MTSVTPTKAPAGIIPTWSMSDRLRKARELAELDQTELSEIIGISRNSISAAERGARPRELTLRMWSMATGVSLTWIKTGMAPSSGDDGAG</sequence>
<name>A0ABT2HYM2_9MICO</name>
<dbReference type="SUPFAM" id="SSF47413">
    <property type="entry name" value="lambda repressor-like DNA-binding domains"/>
    <property type="match status" value="1"/>
</dbReference>
<dbReference type="SMART" id="SM00530">
    <property type="entry name" value="HTH_XRE"/>
    <property type="match status" value="1"/>
</dbReference>
<dbReference type="RefSeq" id="WP_260104582.1">
    <property type="nucleotide sequence ID" value="NZ_JALXSQ010000041.1"/>
</dbReference>
<feature type="domain" description="HTH cro/C1-type" evidence="1">
    <location>
        <begin position="23"/>
        <end position="76"/>
    </location>
</feature>
<dbReference type="InterPro" id="IPR001387">
    <property type="entry name" value="Cro/C1-type_HTH"/>
</dbReference>
<feature type="non-terminal residue" evidence="2">
    <location>
        <position position="90"/>
    </location>
</feature>
<dbReference type="PROSITE" id="PS50943">
    <property type="entry name" value="HTH_CROC1"/>
    <property type="match status" value="1"/>
</dbReference>
<evidence type="ECO:0000313" key="2">
    <source>
        <dbReference type="EMBL" id="MCT2043409.1"/>
    </source>
</evidence>
<dbReference type="EMBL" id="JALXSQ010000041">
    <property type="protein sequence ID" value="MCT2043409.1"/>
    <property type="molecule type" value="Genomic_DNA"/>
</dbReference>
<dbReference type="Pfam" id="PF01381">
    <property type="entry name" value="HTH_3"/>
    <property type="match status" value="1"/>
</dbReference>
<dbReference type="InterPro" id="IPR010982">
    <property type="entry name" value="Lambda_DNA-bd_dom_sf"/>
</dbReference>
<dbReference type="CDD" id="cd00093">
    <property type="entry name" value="HTH_XRE"/>
    <property type="match status" value="1"/>
</dbReference>
<comment type="caution">
    <text evidence="2">The sequence shown here is derived from an EMBL/GenBank/DDBJ whole genome shotgun (WGS) entry which is preliminary data.</text>
</comment>
<evidence type="ECO:0000313" key="3">
    <source>
        <dbReference type="Proteomes" id="UP001525379"/>
    </source>
</evidence>
<dbReference type="Proteomes" id="UP001525379">
    <property type="component" value="Unassembled WGS sequence"/>
</dbReference>
<accession>A0ABT2HYM2</accession>
<dbReference type="Gene3D" id="1.10.260.40">
    <property type="entry name" value="lambda repressor-like DNA-binding domains"/>
    <property type="match status" value="1"/>
</dbReference>
<reference evidence="2 3" key="1">
    <citation type="submission" date="2022-04" db="EMBL/GenBank/DDBJ databases">
        <title>Human microbiome associated bacterial genomes.</title>
        <authorList>
            <person name="Sandstrom S."/>
            <person name="Salamzade R."/>
            <person name="Kalan L.R."/>
        </authorList>
    </citation>
    <scope>NUCLEOTIDE SEQUENCE [LARGE SCALE GENOMIC DNA]</scope>
    <source>
        <strain evidence="3">p3-SID1799</strain>
    </source>
</reference>
<keyword evidence="3" id="KW-1185">Reference proteome</keyword>
<proteinExistence type="predicted"/>
<protein>
    <submittedName>
        <fullName evidence="2">Helix-turn-helix transcriptional regulator</fullName>
    </submittedName>
</protein>
<gene>
    <name evidence="2" type="ORF">M3D15_08735</name>
</gene>